<gene>
    <name evidence="2" type="ORF">IAB26_08035</name>
</gene>
<name>A0A9D0ZVY7_9FIRM</name>
<evidence type="ECO:0000313" key="2">
    <source>
        <dbReference type="EMBL" id="HIQ96496.1"/>
    </source>
</evidence>
<evidence type="ECO:0000256" key="1">
    <source>
        <dbReference type="SAM" id="MobiDB-lite"/>
    </source>
</evidence>
<feature type="compositionally biased region" description="Low complexity" evidence="1">
    <location>
        <begin position="255"/>
        <end position="266"/>
    </location>
</feature>
<organism evidence="2 3">
    <name type="scientific">Candidatus Limivivens merdigallinarum</name>
    <dbReference type="NCBI Taxonomy" id="2840859"/>
    <lineage>
        <taxon>Bacteria</taxon>
        <taxon>Bacillati</taxon>
        <taxon>Bacillota</taxon>
        <taxon>Clostridia</taxon>
        <taxon>Lachnospirales</taxon>
        <taxon>Lachnospiraceae</taxon>
        <taxon>Lachnospiraceae incertae sedis</taxon>
        <taxon>Candidatus Limivivens</taxon>
    </lineage>
</organism>
<evidence type="ECO:0008006" key="4">
    <source>
        <dbReference type="Google" id="ProtNLM"/>
    </source>
</evidence>
<dbReference type="AlphaFoldDB" id="A0A9D0ZVY7"/>
<feature type="compositionally biased region" description="Polar residues" evidence="1">
    <location>
        <begin position="270"/>
        <end position="280"/>
    </location>
</feature>
<evidence type="ECO:0000313" key="3">
    <source>
        <dbReference type="Proteomes" id="UP000886886"/>
    </source>
</evidence>
<reference evidence="2" key="1">
    <citation type="submission" date="2020-10" db="EMBL/GenBank/DDBJ databases">
        <authorList>
            <person name="Gilroy R."/>
        </authorList>
    </citation>
    <scope>NUCLEOTIDE SEQUENCE</scope>
    <source>
        <strain evidence="2">ChiSjej3B21-11622</strain>
    </source>
</reference>
<dbReference type="EMBL" id="DVFT01000122">
    <property type="protein sequence ID" value="HIQ96496.1"/>
    <property type="molecule type" value="Genomic_DNA"/>
</dbReference>
<dbReference type="Proteomes" id="UP000886886">
    <property type="component" value="Unassembled WGS sequence"/>
</dbReference>
<reference evidence="2" key="2">
    <citation type="journal article" date="2021" name="PeerJ">
        <title>Extensive microbial diversity within the chicken gut microbiome revealed by metagenomics and culture.</title>
        <authorList>
            <person name="Gilroy R."/>
            <person name="Ravi A."/>
            <person name="Getino M."/>
            <person name="Pursley I."/>
            <person name="Horton D.L."/>
            <person name="Alikhan N.F."/>
            <person name="Baker D."/>
            <person name="Gharbi K."/>
            <person name="Hall N."/>
            <person name="Watson M."/>
            <person name="Adriaenssens E.M."/>
            <person name="Foster-Nyarko E."/>
            <person name="Jarju S."/>
            <person name="Secka A."/>
            <person name="Antonio M."/>
            <person name="Oren A."/>
            <person name="Chaudhuri R.R."/>
            <person name="La Ragione R."/>
            <person name="Hildebrand F."/>
            <person name="Pallen M.J."/>
        </authorList>
    </citation>
    <scope>NUCLEOTIDE SEQUENCE</scope>
    <source>
        <strain evidence="2">ChiSjej3B21-11622</strain>
    </source>
</reference>
<accession>A0A9D0ZVY7</accession>
<proteinExistence type="predicted"/>
<protein>
    <recommendedName>
        <fullName evidence="4">Adhesin domain-containing protein</fullName>
    </recommendedName>
</protein>
<sequence length="289" mass="30780">MKKFVKGCLVVIGILAAVGAALCLTGMAMGASWNGLNIGTSSFSYEETGKRFYQGEEKVEADFEESFRGIQSLDVDLENADMQILTGEREECIVRAAGTDSGFRCYVEEGTLNIENEEKSKVWLAPGKERALIVLELPEHMRFDQVDLSVGVGVLEFLDASAEKLSIDCGIGSVVYDGRVNGNVEITCGIGEVSLELAGNEEDFNYSLNCGIGDITIGATSVGGIVSERTIRNNADQDMELDCGIGSISVGFSGENQGAEQGNQGELPTLSRSDSATALQESKGGRTDL</sequence>
<feature type="region of interest" description="Disordered" evidence="1">
    <location>
        <begin position="255"/>
        <end position="289"/>
    </location>
</feature>
<comment type="caution">
    <text evidence="2">The sequence shown here is derived from an EMBL/GenBank/DDBJ whole genome shotgun (WGS) entry which is preliminary data.</text>
</comment>